<name>A0ABW1SGJ0_9LACO</name>
<feature type="domain" description="HTH cro/C1-type" evidence="1">
    <location>
        <begin position="38"/>
        <end position="93"/>
    </location>
</feature>
<proteinExistence type="predicted"/>
<organism evidence="2 3">
    <name type="scientific">Lactiplantibacillus nangangensis</name>
    <dbReference type="NCBI Taxonomy" id="2559917"/>
    <lineage>
        <taxon>Bacteria</taxon>
        <taxon>Bacillati</taxon>
        <taxon>Bacillota</taxon>
        <taxon>Bacilli</taxon>
        <taxon>Lactobacillales</taxon>
        <taxon>Lactobacillaceae</taxon>
        <taxon>Lactiplantibacillus</taxon>
    </lineage>
</organism>
<protein>
    <submittedName>
        <fullName evidence="2">Helix-turn-helix domain-containing protein</fullName>
    </submittedName>
</protein>
<dbReference type="EMBL" id="JBHSSE010000002">
    <property type="protein sequence ID" value="MFC6200403.1"/>
    <property type="molecule type" value="Genomic_DNA"/>
</dbReference>
<dbReference type="PROSITE" id="PS50943">
    <property type="entry name" value="HTH_CROC1"/>
    <property type="match status" value="1"/>
</dbReference>
<comment type="caution">
    <text evidence="2">The sequence shown here is derived from an EMBL/GenBank/DDBJ whole genome shotgun (WGS) entry which is preliminary data.</text>
</comment>
<dbReference type="SMART" id="SM00530">
    <property type="entry name" value="HTH_XRE"/>
    <property type="match status" value="1"/>
</dbReference>
<dbReference type="InterPro" id="IPR010982">
    <property type="entry name" value="Lambda_DNA-bd_dom_sf"/>
</dbReference>
<evidence type="ECO:0000313" key="3">
    <source>
        <dbReference type="Proteomes" id="UP001596171"/>
    </source>
</evidence>
<gene>
    <name evidence="2" type="ORF">ACFP1L_00665</name>
</gene>
<dbReference type="RefSeq" id="WP_137616176.1">
    <property type="nucleotide sequence ID" value="NZ_BJDI01000007.1"/>
</dbReference>
<dbReference type="Pfam" id="PF01381">
    <property type="entry name" value="HTH_3"/>
    <property type="match status" value="1"/>
</dbReference>
<keyword evidence="3" id="KW-1185">Reference proteome</keyword>
<evidence type="ECO:0000259" key="1">
    <source>
        <dbReference type="PROSITE" id="PS50943"/>
    </source>
</evidence>
<dbReference type="InterPro" id="IPR001387">
    <property type="entry name" value="Cro/C1-type_HTH"/>
</dbReference>
<dbReference type="SUPFAM" id="SSF47413">
    <property type="entry name" value="lambda repressor-like DNA-binding domains"/>
    <property type="match status" value="1"/>
</dbReference>
<dbReference type="Proteomes" id="UP001596171">
    <property type="component" value="Unassembled WGS sequence"/>
</dbReference>
<evidence type="ECO:0000313" key="2">
    <source>
        <dbReference type="EMBL" id="MFC6200403.1"/>
    </source>
</evidence>
<accession>A0ABW1SGJ0</accession>
<dbReference type="Gene3D" id="1.10.260.40">
    <property type="entry name" value="lambda repressor-like DNA-binding domains"/>
    <property type="match status" value="1"/>
</dbReference>
<sequence length="93" mass="10117">MTTIRFDDFLKEQLQDPNFKAGFEVECAKLSIAVAVMQAREHAGLTRAGLAEKAGVPLRTITRIEAGTNSSIETFSKLASAMDTKLKVSLSDQ</sequence>
<dbReference type="CDD" id="cd00093">
    <property type="entry name" value="HTH_XRE"/>
    <property type="match status" value="1"/>
</dbReference>
<reference evidence="3" key="1">
    <citation type="journal article" date="2019" name="Int. J. Syst. Evol. Microbiol.">
        <title>The Global Catalogue of Microorganisms (GCM) 10K type strain sequencing project: providing services to taxonomists for standard genome sequencing and annotation.</title>
        <authorList>
            <consortium name="The Broad Institute Genomics Platform"/>
            <consortium name="The Broad Institute Genome Sequencing Center for Infectious Disease"/>
            <person name="Wu L."/>
            <person name="Ma J."/>
        </authorList>
    </citation>
    <scope>NUCLEOTIDE SEQUENCE [LARGE SCALE GENOMIC DNA]</scope>
    <source>
        <strain evidence="3">CCM 8930</strain>
    </source>
</reference>